<feature type="chain" id="PRO_5046151214" evidence="1">
    <location>
        <begin position="19"/>
        <end position="320"/>
    </location>
</feature>
<name>A0ABS7PXI2_9SPHN</name>
<dbReference type="InterPro" id="IPR011048">
    <property type="entry name" value="Haem_d1_sf"/>
</dbReference>
<reference evidence="2 3" key="1">
    <citation type="submission" date="2021-08" db="EMBL/GenBank/DDBJ databases">
        <authorList>
            <person name="Tuo L."/>
        </authorList>
    </citation>
    <scope>NUCLEOTIDE SEQUENCE [LARGE SCALE GENOMIC DNA]</scope>
    <source>
        <strain evidence="2 3">JCM 31229</strain>
    </source>
</reference>
<keyword evidence="1" id="KW-0732">Signal</keyword>
<protein>
    <submittedName>
        <fullName evidence="2">Beta-propeller fold lactonase family protein</fullName>
    </submittedName>
</protein>
<dbReference type="EMBL" id="JAINVV010000014">
    <property type="protein sequence ID" value="MBY8826077.1"/>
    <property type="molecule type" value="Genomic_DNA"/>
</dbReference>
<dbReference type="InterPro" id="IPR051200">
    <property type="entry name" value="Host-pathogen_enzymatic-act"/>
</dbReference>
<dbReference type="InterPro" id="IPR011964">
    <property type="entry name" value="YVTN_b-propeller_repeat"/>
</dbReference>
<dbReference type="SUPFAM" id="SSF51004">
    <property type="entry name" value="C-terminal (heme d1) domain of cytochrome cd1-nitrite reductase"/>
    <property type="match status" value="1"/>
</dbReference>
<keyword evidence="3" id="KW-1185">Reference proteome</keyword>
<evidence type="ECO:0000313" key="3">
    <source>
        <dbReference type="Proteomes" id="UP000706039"/>
    </source>
</evidence>
<dbReference type="Proteomes" id="UP000706039">
    <property type="component" value="Unassembled WGS sequence"/>
</dbReference>
<gene>
    <name evidence="2" type="ORF">K7G82_27495</name>
</gene>
<feature type="signal peptide" evidence="1">
    <location>
        <begin position="1"/>
        <end position="18"/>
    </location>
</feature>
<dbReference type="Gene3D" id="2.130.10.10">
    <property type="entry name" value="YVTN repeat-like/Quinoprotein amine dehydrogenase"/>
    <property type="match status" value="3"/>
</dbReference>
<evidence type="ECO:0000256" key="1">
    <source>
        <dbReference type="SAM" id="SignalP"/>
    </source>
</evidence>
<organism evidence="2 3">
    <name type="scientific">Sphingomonas colocasiae</name>
    <dbReference type="NCBI Taxonomy" id="1848973"/>
    <lineage>
        <taxon>Bacteria</taxon>
        <taxon>Pseudomonadati</taxon>
        <taxon>Pseudomonadota</taxon>
        <taxon>Alphaproteobacteria</taxon>
        <taxon>Sphingomonadales</taxon>
        <taxon>Sphingomonadaceae</taxon>
        <taxon>Sphingomonas</taxon>
    </lineage>
</organism>
<comment type="caution">
    <text evidence="2">The sequence shown here is derived from an EMBL/GenBank/DDBJ whole genome shotgun (WGS) entry which is preliminary data.</text>
</comment>
<dbReference type="PANTHER" id="PTHR47197">
    <property type="entry name" value="PROTEIN NIRF"/>
    <property type="match status" value="1"/>
</dbReference>
<sequence length="320" mass="33336">MRPFVLLAVSLASSFALAVPAAAETLLIGNKAEDTVSFIDLATGKERARVETAHMPHEIAISPDGKQAAVVAYGGTTLDIFDVASASRVKRIDLSPNVAPHGIAWLRDGRLVVTTEKSKSLTLVDPATGAVSAVATDQNGSHMVAIAPTGGRAYVANIASGTVSVIDIDTRRKIADIAVGGRPEGIALTPNGKQLWVGDLSAPHVRIVDTATLKTVATLPVDPVAIRVAISPDGKTAVTSNLESGTLTLIDVAKRKVLKTISVSGQKDAGQVTILFSRDGKRLYAAETYRNEIAEVDMKNGTVLRRIPAGKNGDGLGIAP</sequence>
<evidence type="ECO:0000313" key="2">
    <source>
        <dbReference type="EMBL" id="MBY8826077.1"/>
    </source>
</evidence>
<dbReference type="Pfam" id="PF10282">
    <property type="entry name" value="Lactonase"/>
    <property type="match status" value="1"/>
</dbReference>
<dbReference type="InterPro" id="IPR019405">
    <property type="entry name" value="Lactonase_7-beta_prop"/>
</dbReference>
<proteinExistence type="predicted"/>
<dbReference type="InterPro" id="IPR015943">
    <property type="entry name" value="WD40/YVTN_repeat-like_dom_sf"/>
</dbReference>
<dbReference type="NCBIfam" id="TIGR02276">
    <property type="entry name" value="beta_rpt_yvtn"/>
    <property type="match status" value="1"/>
</dbReference>
<accession>A0ABS7PXI2</accession>
<dbReference type="RefSeq" id="WP_222993366.1">
    <property type="nucleotide sequence ID" value="NZ_JAINVV010000014.1"/>
</dbReference>
<dbReference type="PANTHER" id="PTHR47197:SF3">
    <property type="entry name" value="DIHYDRO-HEME D1 DEHYDROGENASE"/>
    <property type="match status" value="1"/>
</dbReference>